<evidence type="ECO:0000313" key="2">
    <source>
        <dbReference type="EMBL" id="VFK74990.1"/>
    </source>
</evidence>
<evidence type="ECO:0008006" key="3">
    <source>
        <dbReference type="Google" id="ProtNLM"/>
    </source>
</evidence>
<name>A0A451B9M8_9GAMM</name>
<proteinExistence type="predicted"/>
<dbReference type="InterPro" id="IPR008886">
    <property type="entry name" value="UPF0227/Esterase_YqiA"/>
</dbReference>
<dbReference type="Pfam" id="PF05728">
    <property type="entry name" value="UPF0227"/>
    <property type="match status" value="1"/>
</dbReference>
<sequence>MDDLLYYARGEERILEKPVLSPWFGCFCILMSIAEFFMSHDIVYFSHGQESGPWGAKIEYLAEIARRKGFEVESPDYSDLPDPEDRVRRLLEVASKDADRLVLVGSSAGGYVSAVASELLNPTGLFLLAPAVFLGGFGARNPQPRGEHGWIVHGWNDEVVSAASVICFGGQHRMQLHLLNGDHRLMEVLPAIGELFDLFLDKVLGTEKRG</sequence>
<organism evidence="2">
    <name type="scientific">Candidatus Kentrum sp. MB</name>
    <dbReference type="NCBI Taxonomy" id="2138164"/>
    <lineage>
        <taxon>Bacteria</taxon>
        <taxon>Pseudomonadati</taxon>
        <taxon>Pseudomonadota</taxon>
        <taxon>Gammaproteobacteria</taxon>
        <taxon>Candidatus Kentrum</taxon>
    </lineage>
</organism>
<dbReference type="EMBL" id="CAADFQ010000012">
    <property type="protein sequence ID" value="VFK29907.1"/>
    <property type="molecule type" value="Genomic_DNA"/>
</dbReference>
<protein>
    <recommendedName>
        <fullName evidence="3">Alpha/beta hydrolase family protein</fullName>
    </recommendedName>
</protein>
<dbReference type="Gene3D" id="3.40.50.1820">
    <property type="entry name" value="alpha/beta hydrolase"/>
    <property type="match status" value="1"/>
</dbReference>
<reference evidence="2" key="1">
    <citation type="submission" date="2019-02" db="EMBL/GenBank/DDBJ databases">
        <authorList>
            <person name="Gruber-Vodicka R. H."/>
            <person name="Seah K. B. B."/>
        </authorList>
    </citation>
    <scope>NUCLEOTIDE SEQUENCE</scope>
    <source>
        <strain evidence="2">BECK_BZ198</strain>
        <strain evidence="1">BECK_BZ199</strain>
    </source>
</reference>
<dbReference type="SUPFAM" id="SSF53474">
    <property type="entry name" value="alpha/beta-Hydrolases"/>
    <property type="match status" value="1"/>
</dbReference>
<accession>A0A451B9M8</accession>
<dbReference type="InterPro" id="IPR029058">
    <property type="entry name" value="AB_hydrolase_fold"/>
</dbReference>
<dbReference type="AlphaFoldDB" id="A0A451B9M8"/>
<dbReference type="EMBL" id="CAADGH010000013">
    <property type="protein sequence ID" value="VFK74990.1"/>
    <property type="molecule type" value="Genomic_DNA"/>
</dbReference>
<evidence type="ECO:0000313" key="1">
    <source>
        <dbReference type="EMBL" id="VFK29907.1"/>
    </source>
</evidence>
<gene>
    <name evidence="2" type="ORF">BECKMB1821H_GA0114242_101348</name>
    <name evidence="1" type="ORF">BECKMB1821I_GA0114274_101248</name>
</gene>